<name>A0ABT7NAQ9_9BURK</name>
<gene>
    <name evidence="2" type="ORF">QTH91_11050</name>
</gene>
<dbReference type="InterPro" id="IPR011051">
    <property type="entry name" value="RmlC_Cupin_sf"/>
</dbReference>
<reference evidence="2" key="1">
    <citation type="submission" date="2023-06" db="EMBL/GenBank/DDBJ databases">
        <authorList>
            <person name="Jiang Y."/>
            <person name="Liu Q."/>
        </authorList>
    </citation>
    <scope>NUCLEOTIDE SEQUENCE</scope>
    <source>
        <strain evidence="2">CGMCC 1.12089</strain>
    </source>
</reference>
<dbReference type="SUPFAM" id="SSF51182">
    <property type="entry name" value="RmlC-like cupins"/>
    <property type="match status" value="1"/>
</dbReference>
<dbReference type="InterPro" id="IPR013096">
    <property type="entry name" value="Cupin_2"/>
</dbReference>
<evidence type="ECO:0000313" key="2">
    <source>
        <dbReference type="EMBL" id="MDM0045019.1"/>
    </source>
</evidence>
<dbReference type="Gene3D" id="2.60.120.10">
    <property type="entry name" value="Jelly Rolls"/>
    <property type="match status" value="1"/>
</dbReference>
<evidence type="ECO:0000259" key="1">
    <source>
        <dbReference type="Pfam" id="PF07883"/>
    </source>
</evidence>
<dbReference type="EMBL" id="JASZYV010000002">
    <property type="protein sequence ID" value="MDM0045019.1"/>
    <property type="molecule type" value="Genomic_DNA"/>
</dbReference>
<protein>
    <submittedName>
        <fullName evidence="2">Cupin domain-containing protein</fullName>
    </submittedName>
</protein>
<comment type="caution">
    <text evidence="2">The sequence shown here is derived from an EMBL/GenBank/DDBJ whole genome shotgun (WGS) entry which is preliminary data.</text>
</comment>
<dbReference type="Pfam" id="PF07883">
    <property type="entry name" value="Cupin_2"/>
    <property type="match status" value="1"/>
</dbReference>
<proteinExistence type="predicted"/>
<organism evidence="2 3">
    <name type="scientific">Variovorax dokdonensis</name>
    <dbReference type="NCBI Taxonomy" id="344883"/>
    <lineage>
        <taxon>Bacteria</taxon>
        <taxon>Pseudomonadati</taxon>
        <taxon>Pseudomonadota</taxon>
        <taxon>Betaproteobacteria</taxon>
        <taxon>Burkholderiales</taxon>
        <taxon>Comamonadaceae</taxon>
        <taxon>Variovorax</taxon>
    </lineage>
</organism>
<dbReference type="RefSeq" id="WP_286660125.1">
    <property type="nucleotide sequence ID" value="NZ_JASZYV010000002.1"/>
</dbReference>
<dbReference type="Proteomes" id="UP001174908">
    <property type="component" value="Unassembled WGS sequence"/>
</dbReference>
<keyword evidence="3" id="KW-1185">Reference proteome</keyword>
<dbReference type="InterPro" id="IPR014710">
    <property type="entry name" value="RmlC-like_jellyroll"/>
</dbReference>
<accession>A0ABT7NAQ9</accession>
<feature type="domain" description="Cupin type-2" evidence="1">
    <location>
        <begin position="77"/>
        <end position="147"/>
    </location>
</feature>
<evidence type="ECO:0000313" key="3">
    <source>
        <dbReference type="Proteomes" id="UP001174908"/>
    </source>
</evidence>
<sequence length="201" mass="21803">MPTLNPTPAEMESRIVRAKTIQPKKRRFEANGGIPAKALESIAADSIYLYMAPGEGVGASSQNPGIVGFPGLTVNLCRCPVGQGPDLHAHARTLETFMCLGGQFEVIWGDDGQYKTVLDEHDMISVPPNVMRAFRNTGKTPEAVLLVLIQGENKDMAADVQYAPATGEKIEQNFGSDVRQRIEDMGWRFDAVLGSKVSEVA</sequence>